<evidence type="ECO:0000313" key="4">
    <source>
        <dbReference type="Proteomes" id="UP000011715"/>
    </source>
</evidence>
<feature type="compositionally biased region" description="Polar residues" evidence="1">
    <location>
        <begin position="795"/>
        <end position="810"/>
    </location>
</feature>
<feature type="region of interest" description="Disordered" evidence="1">
    <location>
        <begin position="87"/>
        <end position="177"/>
    </location>
</feature>
<dbReference type="OMA" id="RRADRYM"/>
<evidence type="ECO:0000313" key="2">
    <source>
        <dbReference type="EMBL" id="KLU86008.1"/>
    </source>
</evidence>
<dbReference type="EnsemblFungi" id="MAPG_05027T0">
    <property type="protein sequence ID" value="MAPG_05027T0"/>
    <property type="gene ID" value="MAPG_05027"/>
</dbReference>
<feature type="compositionally biased region" description="Acidic residues" evidence="1">
    <location>
        <begin position="694"/>
        <end position="707"/>
    </location>
</feature>
<feature type="compositionally biased region" description="Polar residues" evidence="1">
    <location>
        <begin position="488"/>
        <end position="504"/>
    </location>
</feature>
<dbReference type="AlphaFoldDB" id="A0A0C4DYB0"/>
<reference evidence="2" key="1">
    <citation type="submission" date="2010-05" db="EMBL/GenBank/DDBJ databases">
        <title>The Genome Sequence of Magnaporthe poae strain ATCC 64411.</title>
        <authorList>
            <consortium name="The Broad Institute Genome Sequencing Platform"/>
            <consortium name="Broad Institute Genome Sequencing Center for Infectious Disease"/>
            <person name="Ma L.-J."/>
            <person name="Dead R."/>
            <person name="Young S."/>
            <person name="Zeng Q."/>
            <person name="Koehrsen M."/>
            <person name="Alvarado L."/>
            <person name="Berlin A."/>
            <person name="Chapman S.B."/>
            <person name="Chen Z."/>
            <person name="Freedman E."/>
            <person name="Gellesch M."/>
            <person name="Goldberg J."/>
            <person name="Griggs A."/>
            <person name="Gujja S."/>
            <person name="Heilman E.R."/>
            <person name="Heiman D."/>
            <person name="Hepburn T."/>
            <person name="Howarth C."/>
            <person name="Jen D."/>
            <person name="Larson L."/>
            <person name="Mehta T."/>
            <person name="Neiman D."/>
            <person name="Pearson M."/>
            <person name="Roberts A."/>
            <person name="Saif S."/>
            <person name="Shea T."/>
            <person name="Shenoy N."/>
            <person name="Sisk P."/>
            <person name="Stolte C."/>
            <person name="Sykes S."/>
            <person name="Walk T."/>
            <person name="White J."/>
            <person name="Yandava C."/>
            <person name="Haas B."/>
            <person name="Nusbaum C."/>
            <person name="Birren B."/>
        </authorList>
    </citation>
    <scope>NUCLEOTIDE SEQUENCE</scope>
    <source>
        <strain evidence="2">ATCC 64411</strain>
    </source>
</reference>
<dbReference type="eggNOG" id="ENOG502S7JR">
    <property type="taxonomic scope" value="Eukaryota"/>
</dbReference>
<feature type="compositionally biased region" description="Basic and acidic residues" evidence="1">
    <location>
        <begin position="627"/>
        <end position="639"/>
    </location>
</feature>
<feature type="compositionally biased region" description="Basic residues" evidence="1">
    <location>
        <begin position="472"/>
        <end position="481"/>
    </location>
</feature>
<accession>A0A0C4DYB0</accession>
<dbReference type="Proteomes" id="UP000011715">
    <property type="component" value="Unassembled WGS sequence"/>
</dbReference>
<proteinExistence type="predicted"/>
<feature type="region of interest" description="Disordered" evidence="1">
    <location>
        <begin position="15"/>
        <end position="65"/>
    </location>
</feature>
<feature type="compositionally biased region" description="Basic residues" evidence="1">
    <location>
        <begin position="160"/>
        <end position="171"/>
    </location>
</feature>
<dbReference type="EMBL" id="GL876969">
    <property type="protein sequence ID" value="KLU86008.1"/>
    <property type="molecule type" value="Genomic_DNA"/>
</dbReference>
<dbReference type="OrthoDB" id="4152802at2759"/>
<protein>
    <submittedName>
        <fullName evidence="2 3">Uncharacterized protein</fullName>
    </submittedName>
</protein>
<name>A0A0C4DYB0_MAGP6</name>
<reference evidence="3" key="5">
    <citation type="submission" date="2015-06" db="UniProtKB">
        <authorList>
            <consortium name="EnsemblFungi"/>
        </authorList>
    </citation>
    <scope>IDENTIFICATION</scope>
    <source>
        <strain evidence="3">ATCC 64411</strain>
    </source>
</reference>
<keyword evidence="4" id="KW-1185">Reference proteome</keyword>
<feature type="region of interest" description="Disordered" evidence="1">
    <location>
        <begin position="735"/>
        <end position="870"/>
    </location>
</feature>
<feature type="region of interest" description="Disordered" evidence="1">
    <location>
        <begin position="264"/>
        <end position="307"/>
    </location>
</feature>
<organism evidence="3 4">
    <name type="scientific">Magnaporthiopsis poae (strain ATCC 64411 / 73-15)</name>
    <name type="common">Kentucky bluegrass fungus</name>
    <name type="synonym">Magnaporthe poae</name>
    <dbReference type="NCBI Taxonomy" id="644358"/>
    <lineage>
        <taxon>Eukaryota</taxon>
        <taxon>Fungi</taxon>
        <taxon>Dikarya</taxon>
        <taxon>Ascomycota</taxon>
        <taxon>Pezizomycotina</taxon>
        <taxon>Sordariomycetes</taxon>
        <taxon>Sordariomycetidae</taxon>
        <taxon>Magnaporthales</taxon>
        <taxon>Magnaporthaceae</taxon>
        <taxon>Magnaporthiopsis</taxon>
    </lineage>
</organism>
<reference evidence="3" key="4">
    <citation type="journal article" date="2015" name="G3 (Bethesda)">
        <title>Genome sequences of three phytopathogenic species of the Magnaporthaceae family of fungi.</title>
        <authorList>
            <person name="Okagaki L.H."/>
            <person name="Nunes C.C."/>
            <person name="Sailsbery J."/>
            <person name="Clay B."/>
            <person name="Brown D."/>
            <person name="John T."/>
            <person name="Oh Y."/>
            <person name="Young N."/>
            <person name="Fitzgerald M."/>
            <person name="Haas B.J."/>
            <person name="Zeng Q."/>
            <person name="Young S."/>
            <person name="Adiconis X."/>
            <person name="Fan L."/>
            <person name="Levin J.Z."/>
            <person name="Mitchell T.K."/>
            <person name="Okubara P.A."/>
            <person name="Farman M.L."/>
            <person name="Kohn L.M."/>
            <person name="Birren B."/>
            <person name="Ma L.-J."/>
            <person name="Dean R.A."/>
        </authorList>
    </citation>
    <scope>NUCLEOTIDE SEQUENCE</scope>
    <source>
        <strain evidence="3">ATCC 64411 / 73-15</strain>
    </source>
</reference>
<dbReference type="VEuPathDB" id="FungiDB:MAPG_05027"/>
<feature type="compositionally biased region" description="Polar residues" evidence="1">
    <location>
        <begin position="524"/>
        <end position="553"/>
    </location>
</feature>
<evidence type="ECO:0000256" key="1">
    <source>
        <dbReference type="SAM" id="MobiDB-lite"/>
    </source>
</evidence>
<feature type="compositionally biased region" description="Polar residues" evidence="1">
    <location>
        <begin position="386"/>
        <end position="404"/>
    </location>
</feature>
<gene>
    <name evidence="2" type="ORF">MAPG_05027</name>
</gene>
<feature type="region of interest" description="Disordered" evidence="1">
    <location>
        <begin position="445"/>
        <end position="510"/>
    </location>
</feature>
<evidence type="ECO:0000313" key="3">
    <source>
        <dbReference type="EnsemblFungi" id="MAPG_05027T0"/>
    </source>
</evidence>
<dbReference type="STRING" id="644358.A0A0C4DYB0"/>
<feature type="compositionally biased region" description="Low complexity" evidence="1">
    <location>
        <begin position="31"/>
        <end position="41"/>
    </location>
</feature>
<feature type="region of interest" description="Disordered" evidence="1">
    <location>
        <begin position="522"/>
        <end position="714"/>
    </location>
</feature>
<dbReference type="EMBL" id="ADBL01001181">
    <property type="status" value="NOT_ANNOTATED_CDS"/>
    <property type="molecule type" value="Genomic_DNA"/>
</dbReference>
<feature type="region of interest" description="Disordered" evidence="1">
    <location>
        <begin position="386"/>
        <end position="433"/>
    </location>
</feature>
<feature type="compositionally biased region" description="Polar residues" evidence="1">
    <location>
        <begin position="266"/>
        <end position="280"/>
    </location>
</feature>
<sequence>MALWLFRRRTRRKRSIRAANGDDAQVPKRQTAPATSSTTAPVDVLSPLPDAPQLSGTDPVHRRPSRLQRLTRTYSFELGRRDEILVGPRRSIRKSKRGSAPLPPRHAGSNPATSPEPRLQSTTGQEDKEAGAPTHEGAAYAPFGRVPTLYPAKRDSGHLMSRKLSKRRKNSHDREREAELKALRDFIPVRPATDAWTSGRPLRKDNRRVKSGGFAFVKNPWDREQHPSDVSLPLAESIHSSLSSDSEQVSYKVSAFDVLAPKPTLRRTTNPRCTPSQSITGAAPTRADSQRRKISSKSQIPEATLKAHKRVDDLANDLDASDLRELMERDKRRRERKREREQEKIDSRLARRAERERRALEKGRESPANLERGVLGRESVSLGIDTTSAVVTSSRRRQPSASPTKKSDKRPEDVAAASPNGADDQIAERQRPLDVFHRVDSIVLEESTSPGKQDPEEPVMPLAQEQSPKVKGFLRSKKSRSKSPLSLNAQSDISGTPRNASEASSRGPMSWTSFFKWGLRTKRSSGPSSFSNTSRDSMSTQAPAQSQPISPFNVTFIPPGAAGRGTGVPKRTRSRFREDLPEHPLSPPDSRMQSPEFDAMPPVIKEQDSPPADAMPTPSAPINIPGRRHDTPVFDDMRRTPSSLFRDGVEPSPEPQQAMSLASIDSEGSWLSGRIKSGRLSSQTKQRPVQMFEGPDDDMTEAGENADDSAGIADDEYLNRVASRASGMVYPAAWAGHESTGELRPSSDEDDDPRWGAVSGKQPEVVRPSPAGRIKSREGLLNMVRPVTAPDDNSEPGSPTSPASPISNASEDVGRLQRATSINLGQPHARHISAGSARLLDLSPRSSTDIKRKSWSADNRLPETETSQSG</sequence>
<reference evidence="2" key="3">
    <citation type="submission" date="2011-03" db="EMBL/GenBank/DDBJ databases">
        <title>Annotation of Magnaporthe poae ATCC 64411.</title>
        <authorList>
            <person name="Ma L.-J."/>
            <person name="Dead R."/>
            <person name="Young S.K."/>
            <person name="Zeng Q."/>
            <person name="Gargeya S."/>
            <person name="Fitzgerald M."/>
            <person name="Haas B."/>
            <person name="Abouelleil A."/>
            <person name="Alvarado L."/>
            <person name="Arachchi H.M."/>
            <person name="Berlin A."/>
            <person name="Brown A."/>
            <person name="Chapman S.B."/>
            <person name="Chen Z."/>
            <person name="Dunbar C."/>
            <person name="Freedman E."/>
            <person name="Gearin G."/>
            <person name="Gellesch M."/>
            <person name="Goldberg J."/>
            <person name="Griggs A."/>
            <person name="Gujja S."/>
            <person name="Heiman D."/>
            <person name="Howarth C."/>
            <person name="Larson L."/>
            <person name="Lui A."/>
            <person name="MacDonald P.J.P."/>
            <person name="Mehta T."/>
            <person name="Montmayeur A."/>
            <person name="Murphy C."/>
            <person name="Neiman D."/>
            <person name="Pearson M."/>
            <person name="Priest M."/>
            <person name="Roberts A."/>
            <person name="Saif S."/>
            <person name="Shea T."/>
            <person name="Shenoy N."/>
            <person name="Sisk P."/>
            <person name="Stolte C."/>
            <person name="Sykes S."/>
            <person name="Yandava C."/>
            <person name="Wortman J."/>
            <person name="Nusbaum C."/>
            <person name="Birren B."/>
        </authorList>
    </citation>
    <scope>NUCLEOTIDE SEQUENCE</scope>
    <source>
        <strain evidence="2">ATCC 64411</strain>
    </source>
</reference>
<reference evidence="4" key="2">
    <citation type="submission" date="2010-05" db="EMBL/GenBank/DDBJ databases">
        <title>The genome sequence of Magnaporthe poae strain ATCC 64411.</title>
        <authorList>
            <person name="Ma L.-J."/>
            <person name="Dead R."/>
            <person name="Young S."/>
            <person name="Zeng Q."/>
            <person name="Koehrsen M."/>
            <person name="Alvarado L."/>
            <person name="Berlin A."/>
            <person name="Chapman S.B."/>
            <person name="Chen Z."/>
            <person name="Freedman E."/>
            <person name="Gellesch M."/>
            <person name="Goldberg J."/>
            <person name="Griggs A."/>
            <person name="Gujja S."/>
            <person name="Heilman E.R."/>
            <person name="Heiman D."/>
            <person name="Hepburn T."/>
            <person name="Howarth C."/>
            <person name="Jen D."/>
            <person name="Larson L."/>
            <person name="Mehta T."/>
            <person name="Neiman D."/>
            <person name="Pearson M."/>
            <person name="Roberts A."/>
            <person name="Saif S."/>
            <person name="Shea T."/>
            <person name="Shenoy N."/>
            <person name="Sisk P."/>
            <person name="Stolte C."/>
            <person name="Sykes S."/>
            <person name="Walk T."/>
            <person name="White J."/>
            <person name="Yandava C."/>
            <person name="Haas B."/>
            <person name="Nusbaum C."/>
            <person name="Birren B."/>
        </authorList>
    </citation>
    <scope>NUCLEOTIDE SEQUENCE [LARGE SCALE GENOMIC DNA]</scope>
    <source>
        <strain evidence="4">ATCC 64411 / 73-15</strain>
    </source>
</reference>